<dbReference type="AlphaFoldDB" id="A0A6A7ANF3"/>
<evidence type="ECO:0000313" key="2">
    <source>
        <dbReference type="Proteomes" id="UP000799423"/>
    </source>
</evidence>
<dbReference type="OrthoDB" id="3687865at2759"/>
<dbReference type="EMBL" id="MU006527">
    <property type="protein sequence ID" value="KAF2843847.1"/>
    <property type="molecule type" value="Genomic_DNA"/>
</dbReference>
<evidence type="ECO:0000313" key="1">
    <source>
        <dbReference type="EMBL" id="KAF2843847.1"/>
    </source>
</evidence>
<gene>
    <name evidence="1" type="ORF">T440DRAFT_484604</name>
</gene>
<dbReference type="Proteomes" id="UP000799423">
    <property type="component" value="Unassembled WGS sequence"/>
</dbReference>
<protein>
    <submittedName>
        <fullName evidence="1">Uncharacterized protein</fullName>
    </submittedName>
</protein>
<name>A0A6A7ANF3_9PLEO</name>
<organism evidence="1 2">
    <name type="scientific">Plenodomus tracheiphilus IPT5</name>
    <dbReference type="NCBI Taxonomy" id="1408161"/>
    <lineage>
        <taxon>Eukaryota</taxon>
        <taxon>Fungi</taxon>
        <taxon>Dikarya</taxon>
        <taxon>Ascomycota</taxon>
        <taxon>Pezizomycotina</taxon>
        <taxon>Dothideomycetes</taxon>
        <taxon>Pleosporomycetidae</taxon>
        <taxon>Pleosporales</taxon>
        <taxon>Pleosporineae</taxon>
        <taxon>Leptosphaeriaceae</taxon>
        <taxon>Plenodomus</taxon>
    </lineage>
</organism>
<sequence length="301" mass="32714">MGSRRLTIFPSTGHVLGNIRAIRDEASTPTIEAARPKLYKGNGPLDVNLSMHPATSHSGHKTFTPINGDPGQQYRCMHIVDPEGERPYCLAQEIASHATEHAYRVVMIRRGPDKPVVGLARPNPNLLNIVSVFQFQSSIFTVFDRPGFPLSEIAVSHSPQLGLAETLPGISALSAAGLYLSSVNVEDITISANDGQVKLGFDKAILKSPIANETASAFGIMLEDLVSRIPGPLILQQSDDLLAFIRYTSRTTYEELQQNSFLKNSLPAPSLIPFVLNAQIIVLPVEHVTEAQITDLKISSD</sequence>
<reference evidence="1" key="1">
    <citation type="submission" date="2020-01" db="EMBL/GenBank/DDBJ databases">
        <authorList>
            <consortium name="DOE Joint Genome Institute"/>
            <person name="Haridas S."/>
            <person name="Albert R."/>
            <person name="Binder M."/>
            <person name="Bloem J."/>
            <person name="Labutti K."/>
            <person name="Salamov A."/>
            <person name="Andreopoulos B."/>
            <person name="Baker S.E."/>
            <person name="Barry K."/>
            <person name="Bills G."/>
            <person name="Bluhm B.H."/>
            <person name="Cannon C."/>
            <person name="Castanera R."/>
            <person name="Culley D.E."/>
            <person name="Daum C."/>
            <person name="Ezra D."/>
            <person name="Gonzalez J.B."/>
            <person name="Henrissat B."/>
            <person name="Kuo A."/>
            <person name="Liang C."/>
            <person name="Lipzen A."/>
            <person name="Lutzoni F."/>
            <person name="Magnuson J."/>
            <person name="Mondo S."/>
            <person name="Nolan M."/>
            <person name="Ohm R."/>
            <person name="Pangilinan J."/>
            <person name="Park H.-J."/>
            <person name="Ramirez L."/>
            <person name="Alfaro M."/>
            <person name="Sun H."/>
            <person name="Tritt A."/>
            <person name="Yoshinaga Y."/>
            <person name="Zwiers L.-H."/>
            <person name="Turgeon B.G."/>
            <person name="Goodwin S.B."/>
            <person name="Spatafora J.W."/>
            <person name="Crous P.W."/>
            <person name="Grigoriev I.V."/>
        </authorList>
    </citation>
    <scope>NUCLEOTIDE SEQUENCE</scope>
    <source>
        <strain evidence="1">IPT5</strain>
    </source>
</reference>
<keyword evidence="2" id="KW-1185">Reference proteome</keyword>
<proteinExistence type="predicted"/>
<accession>A0A6A7ANF3</accession>